<dbReference type="Proteomes" id="UP000433883">
    <property type="component" value="Unassembled WGS sequence"/>
</dbReference>
<accession>A0A8H3VCW9</accession>
<organism evidence="3 4">
    <name type="scientific">Venturia inaequalis</name>
    <name type="common">Apple scab fungus</name>
    <dbReference type="NCBI Taxonomy" id="5025"/>
    <lineage>
        <taxon>Eukaryota</taxon>
        <taxon>Fungi</taxon>
        <taxon>Dikarya</taxon>
        <taxon>Ascomycota</taxon>
        <taxon>Pezizomycotina</taxon>
        <taxon>Dothideomycetes</taxon>
        <taxon>Pleosporomycetidae</taxon>
        <taxon>Venturiales</taxon>
        <taxon>Venturiaceae</taxon>
        <taxon>Venturia</taxon>
    </lineage>
</organism>
<sequence>MPRASHRSEQASAFFAAVYAAVSEVPYGKVTSYAQIARLVGKPTRQAAALRAEGVEVQRSAMGEYSVDFGVYGWFPDMLPSEEAELAEESDEEN</sequence>
<dbReference type="PANTHER" id="PTHR42942:SF1">
    <property type="entry name" value="ALKYLTRANSFERASE-LIKE PROTEIN 1"/>
    <property type="match status" value="1"/>
</dbReference>
<protein>
    <recommendedName>
        <fullName evidence="2">Methylated-DNA-[protein]-cysteine S-methyltransferase DNA binding domain-containing protein</fullName>
    </recommendedName>
</protein>
<comment type="caution">
    <text evidence="3">The sequence shown here is derived from an EMBL/GenBank/DDBJ whole genome shotgun (WGS) entry which is preliminary data.</text>
</comment>
<reference evidence="3 4" key="1">
    <citation type="submission" date="2019-11" db="EMBL/GenBank/DDBJ databases">
        <title>Venturia inaequalis Genome Resource.</title>
        <authorList>
            <person name="Lichtner F.J."/>
        </authorList>
    </citation>
    <scope>NUCLEOTIDE SEQUENCE [LARGE SCALE GENOMIC DNA]</scope>
    <source>
        <strain evidence="3">Bline_iso_100314</strain>
    </source>
</reference>
<dbReference type="InterPro" id="IPR052520">
    <property type="entry name" value="ATL_DNA_repair"/>
</dbReference>
<proteinExistence type="predicted"/>
<dbReference type="GO" id="GO:0003824">
    <property type="term" value="F:catalytic activity"/>
    <property type="evidence" value="ECO:0007669"/>
    <property type="project" value="InterPro"/>
</dbReference>
<feature type="domain" description="Methylated-DNA-[protein]-cysteine S-methyltransferase DNA binding" evidence="2">
    <location>
        <begin position="14"/>
        <end position="48"/>
    </location>
</feature>
<dbReference type="AlphaFoldDB" id="A0A8H3VCW9"/>
<evidence type="ECO:0000259" key="2">
    <source>
        <dbReference type="Pfam" id="PF01035"/>
    </source>
</evidence>
<evidence type="ECO:0000256" key="1">
    <source>
        <dbReference type="ARBA" id="ARBA00022763"/>
    </source>
</evidence>
<dbReference type="EMBL" id="WNWQ01000008">
    <property type="protein sequence ID" value="KAE9985297.1"/>
    <property type="molecule type" value="Genomic_DNA"/>
</dbReference>
<dbReference type="InterPro" id="IPR036388">
    <property type="entry name" value="WH-like_DNA-bd_sf"/>
</dbReference>
<gene>
    <name evidence="3" type="ORF">BLS_009040</name>
</gene>
<evidence type="ECO:0000313" key="3">
    <source>
        <dbReference type="EMBL" id="KAE9985297.1"/>
    </source>
</evidence>
<dbReference type="GO" id="GO:0006281">
    <property type="term" value="P:DNA repair"/>
    <property type="evidence" value="ECO:0007669"/>
    <property type="project" value="InterPro"/>
</dbReference>
<name>A0A8H3VCW9_VENIN</name>
<dbReference type="SUPFAM" id="SSF46767">
    <property type="entry name" value="Methylated DNA-protein cysteine methyltransferase, C-terminal domain"/>
    <property type="match status" value="1"/>
</dbReference>
<evidence type="ECO:0000313" key="4">
    <source>
        <dbReference type="Proteomes" id="UP000433883"/>
    </source>
</evidence>
<dbReference type="InterPro" id="IPR036217">
    <property type="entry name" value="MethylDNA_cys_MeTrfase_DNAb"/>
</dbReference>
<dbReference type="Pfam" id="PF01035">
    <property type="entry name" value="DNA_binding_1"/>
    <property type="match status" value="1"/>
</dbReference>
<dbReference type="Gene3D" id="1.10.10.10">
    <property type="entry name" value="Winged helix-like DNA-binding domain superfamily/Winged helix DNA-binding domain"/>
    <property type="match status" value="1"/>
</dbReference>
<keyword evidence="1" id="KW-0227">DNA damage</keyword>
<dbReference type="InterPro" id="IPR014048">
    <property type="entry name" value="MethylDNA_cys_MeTrfase_DNA-bd"/>
</dbReference>
<dbReference type="PANTHER" id="PTHR42942">
    <property type="entry name" value="6-O-METHYLGUANINE DNA METHYLTRANSFERASE"/>
    <property type="match status" value="1"/>
</dbReference>